<dbReference type="AlphaFoldDB" id="A0A2U1CF82"/>
<protein>
    <submittedName>
        <fullName evidence="1">Uncharacterized protein DUF4054</fullName>
    </submittedName>
</protein>
<sequence length="124" mass="13158">MDHVNERLVRLKHLLGIVEEEQDGLLSTALQAVEDQVLNYLGREELPPELERALLLMTASYWKGAALGGGAAAGPVASVKRGDVSTSFAVSGGAAAGAGTFELADGGAFFGWRETLNGYRKLRK</sequence>
<dbReference type="Proteomes" id="UP000245778">
    <property type="component" value="Unassembled WGS sequence"/>
</dbReference>
<proteinExistence type="predicted"/>
<accession>A0A2U1CF82</accession>
<organism evidence="1 2">
    <name type="scientific">Intestinimonas butyriciproducens</name>
    <dbReference type="NCBI Taxonomy" id="1297617"/>
    <lineage>
        <taxon>Bacteria</taxon>
        <taxon>Bacillati</taxon>
        <taxon>Bacillota</taxon>
        <taxon>Clostridia</taxon>
        <taxon>Eubacteriales</taxon>
        <taxon>Intestinimonas</taxon>
    </lineage>
</organism>
<dbReference type="RefSeq" id="WP_075705215.1">
    <property type="nucleotide sequence ID" value="NZ_CAMREZ010000006.1"/>
</dbReference>
<dbReference type="OrthoDB" id="2083026at2"/>
<reference evidence="1 2" key="1">
    <citation type="submission" date="2018-04" db="EMBL/GenBank/DDBJ databases">
        <title>Genomic Encyclopedia of Type Strains, Phase IV (KMG-IV): sequencing the most valuable type-strain genomes for metagenomic binning, comparative biology and taxonomic classification.</title>
        <authorList>
            <person name="Goeker M."/>
        </authorList>
    </citation>
    <scope>NUCLEOTIDE SEQUENCE [LARGE SCALE GENOMIC DNA]</scope>
    <source>
        <strain evidence="1 2">DSM 26588</strain>
    </source>
</reference>
<dbReference type="EMBL" id="QEKK01000001">
    <property type="protein sequence ID" value="PVY59578.1"/>
    <property type="molecule type" value="Genomic_DNA"/>
</dbReference>
<evidence type="ECO:0000313" key="1">
    <source>
        <dbReference type="EMBL" id="PVY59578.1"/>
    </source>
</evidence>
<name>A0A2U1CF82_9FIRM</name>
<dbReference type="InterPro" id="IPR021146">
    <property type="entry name" value="Phage_gp6-like_head-tail"/>
</dbReference>
<gene>
    <name evidence="1" type="ORF">C7373_10191</name>
</gene>
<dbReference type="GeneID" id="93228167"/>
<evidence type="ECO:0000313" key="2">
    <source>
        <dbReference type="Proteomes" id="UP000245778"/>
    </source>
</evidence>
<comment type="caution">
    <text evidence="1">The sequence shown here is derived from an EMBL/GenBank/DDBJ whole genome shotgun (WGS) entry which is preliminary data.</text>
</comment>
<dbReference type="Pfam" id="PF05135">
    <property type="entry name" value="Phage_connect_1"/>
    <property type="match status" value="1"/>
</dbReference>